<sequence>MYEELCEIFGDNAYEPIEAVQPAAIDLNVLPPEEAVVEGSTENRTDNASVNEIVFISDSSDSSSSLWGYIEELLGSGSDADSVLPPGHSYLCIKEKNNDVGFSPSFQSAGVNSSSTSNPTPKKKGT</sequence>
<reference evidence="2" key="2">
    <citation type="journal article" date="2024" name="Plant">
        <title>Genomic evolution and insights into agronomic trait innovations of Sesamum species.</title>
        <authorList>
            <person name="Miao H."/>
            <person name="Wang L."/>
            <person name="Qu L."/>
            <person name="Liu H."/>
            <person name="Sun Y."/>
            <person name="Le M."/>
            <person name="Wang Q."/>
            <person name="Wei S."/>
            <person name="Zheng Y."/>
            <person name="Lin W."/>
            <person name="Duan Y."/>
            <person name="Cao H."/>
            <person name="Xiong S."/>
            <person name="Wang X."/>
            <person name="Wei L."/>
            <person name="Li C."/>
            <person name="Ma Q."/>
            <person name="Ju M."/>
            <person name="Zhao R."/>
            <person name="Li G."/>
            <person name="Mu C."/>
            <person name="Tian Q."/>
            <person name="Mei H."/>
            <person name="Zhang T."/>
            <person name="Gao T."/>
            <person name="Zhang H."/>
        </authorList>
    </citation>
    <scope>NUCLEOTIDE SEQUENCE</scope>
    <source>
        <strain evidence="2">3651</strain>
    </source>
</reference>
<reference evidence="2" key="1">
    <citation type="submission" date="2020-06" db="EMBL/GenBank/DDBJ databases">
        <authorList>
            <person name="Li T."/>
            <person name="Hu X."/>
            <person name="Zhang T."/>
            <person name="Song X."/>
            <person name="Zhang H."/>
            <person name="Dai N."/>
            <person name="Sheng W."/>
            <person name="Hou X."/>
            <person name="Wei L."/>
        </authorList>
    </citation>
    <scope>NUCLEOTIDE SEQUENCE</scope>
    <source>
        <strain evidence="2">3651</strain>
        <tissue evidence="2">Leaf</tissue>
    </source>
</reference>
<protein>
    <submittedName>
        <fullName evidence="2">Uncharacterized protein</fullName>
    </submittedName>
</protein>
<dbReference type="EMBL" id="JACGWO010000003">
    <property type="protein sequence ID" value="KAK4430782.1"/>
    <property type="molecule type" value="Genomic_DNA"/>
</dbReference>
<proteinExistence type="predicted"/>
<evidence type="ECO:0000313" key="3">
    <source>
        <dbReference type="Proteomes" id="UP001293254"/>
    </source>
</evidence>
<evidence type="ECO:0000313" key="2">
    <source>
        <dbReference type="EMBL" id="KAK4430782.1"/>
    </source>
</evidence>
<dbReference type="Proteomes" id="UP001293254">
    <property type="component" value="Unassembled WGS sequence"/>
</dbReference>
<evidence type="ECO:0000256" key="1">
    <source>
        <dbReference type="SAM" id="MobiDB-lite"/>
    </source>
</evidence>
<accession>A0AAE1YIL8</accession>
<gene>
    <name evidence="2" type="ORF">Salat_0839900</name>
</gene>
<feature type="region of interest" description="Disordered" evidence="1">
    <location>
        <begin position="104"/>
        <end position="126"/>
    </location>
</feature>
<comment type="caution">
    <text evidence="2">The sequence shown here is derived from an EMBL/GenBank/DDBJ whole genome shotgun (WGS) entry which is preliminary data.</text>
</comment>
<dbReference type="AlphaFoldDB" id="A0AAE1YIL8"/>
<name>A0AAE1YIL8_9LAMI</name>
<organism evidence="2 3">
    <name type="scientific">Sesamum alatum</name>
    <dbReference type="NCBI Taxonomy" id="300844"/>
    <lineage>
        <taxon>Eukaryota</taxon>
        <taxon>Viridiplantae</taxon>
        <taxon>Streptophyta</taxon>
        <taxon>Embryophyta</taxon>
        <taxon>Tracheophyta</taxon>
        <taxon>Spermatophyta</taxon>
        <taxon>Magnoliopsida</taxon>
        <taxon>eudicotyledons</taxon>
        <taxon>Gunneridae</taxon>
        <taxon>Pentapetalae</taxon>
        <taxon>asterids</taxon>
        <taxon>lamiids</taxon>
        <taxon>Lamiales</taxon>
        <taxon>Pedaliaceae</taxon>
        <taxon>Sesamum</taxon>
    </lineage>
</organism>
<keyword evidence="3" id="KW-1185">Reference proteome</keyword>